<dbReference type="AlphaFoldDB" id="A0A2P8E7L1"/>
<dbReference type="OrthoDB" id="3813329at2"/>
<feature type="domain" description="Metallo-beta-lactamase" evidence="1">
    <location>
        <begin position="21"/>
        <end position="204"/>
    </location>
</feature>
<reference evidence="2 3" key="1">
    <citation type="submission" date="2018-03" db="EMBL/GenBank/DDBJ databases">
        <title>Genomic Encyclopedia of Archaeal and Bacterial Type Strains, Phase II (KMG-II): from individual species to whole genera.</title>
        <authorList>
            <person name="Goeker M."/>
        </authorList>
    </citation>
    <scope>NUCLEOTIDE SEQUENCE [LARGE SCALE GENOMIC DNA]</scope>
    <source>
        <strain evidence="2 3">DSM 45211</strain>
    </source>
</reference>
<dbReference type="GO" id="GO:0016787">
    <property type="term" value="F:hydrolase activity"/>
    <property type="evidence" value="ECO:0007669"/>
    <property type="project" value="UniProtKB-KW"/>
</dbReference>
<dbReference type="InterPro" id="IPR001279">
    <property type="entry name" value="Metallo-B-lactamas"/>
</dbReference>
<dbReference type="EMBL" id="PYGE01000004">
    <property type="protein sequence ID" value="PSL05455.1"/>
    <property type="molecule type" value="Genomic_DNA"/>
</dbReference>
<dbReference type="PANTHER" id="PTHR42951:SF22">
    <property type="entry name" value="METALLO BETA-LACTAMASE SUPERFAMILY LIPOPROTEIN"/>
    <property type="match status" value="1"/>
</dbReference>
<evidence type="ECO:0000259" key="1">
    <source>
        <dbReference type="SMART" id="SM00849"/>
    </source>
</evidence>
<proteinExistence type="predicted"/>
<dbReference type="Pfam" id="PF00753">
    <property type="entry name" value="Lactamase_B"/>
    <property type="match status" value="1"/>
</dbReference>
<accession>A0A2P8E7L1</accession>
<keyword evidence="2" id="KW-0378">Hydrolase</keyword>
<comment type="caution">
    <text evidence="2">The sequence shown here is derived from an EMBL/GenBank/DDBJ whole genome shotgun (WGS) entry which is preliminary data.</text>
</comment>
<dbReference type="Proteomes" id="UP000243528">
    <property type="component" value="Unassembled WGS sequence"/>
</dbReference>
<sequence>MARLVEVTGSVLVGTSDFCSTTTTVVLGADDTCLVVDPAVTPDDLDALVAELAERGLRVVAGFSTHPHWDHVLWSRALGTGPRFATAAAVRAMAAERRRALGLAERSAPGHDPDLFGRLTPLPDGAATVPWDGPVAEVIEHRAHAPGHAALYLRSEGILLAGDMCSDVEIPLLDLDVADPVGDYRHALGLFAALNGVEYVVPGHGSVGDGAEFRRRVAADRHYLDELEAGRGSDDARLTDDWLVRDHRAHLRHVSGSPEPPEPAS</sequence>
<organism evidence="2 3">
    <name type="scientific">Haloactinopolyspora alba</name>
    <dbReference type="NCBI Taxonomy" id="648780"/>
    <lineage>
        <taxon>Bacteria</taxon>
        <taxon>Bacillati</taxon>
        <taxon>Actinomycetota</taxon>
        <taxon>Actinomycetes</taxon>
        <taxon>Jiangellales</taxon>
        <taxon>Jiangellaceae</taxon>
        <taxon>Haloactinopolyspora</taxon>
    </lineage>
</organism>
<dbReference type="SMART" id="SM00849">
    <property type="entry name" value="Lactamase_B"/>
    <property type="match status" value="1"/>
</dbReference>
<evidence type="ECO:0000313" key="2">
    <source>
        <dbReference type="EMBL" id="PSL05455.1"/>
    </source>
</evidence>
<protein>
    <submittedName>
        <fullName evidence="2">Glyoxylase-like metal-dependent hydrolase (Beta-lactamase superfamily II)</fullName>
    </submittedName>
</protein>
<dbReference type="PANTHER" id="PTHR42951">
    <property type="entry name" value="METALLO-BETA-LACTAMASE DOMAIN-CONTAINING"/>
    <property type="match status" value="1"/>
</dbReference>
<dbReference type="RefSeq" id="WP_106536680.1">
    <property type="nucleotide sequence ID" value="NZ_ML142899.1"/>
</dbReference>
<dbReference type="InterPro" id="IPR036866">
    <property type="entry name" value="RibonucZ/Hydroxyglut_hydro"/>
</dbReference>
<evidence type="ECO:0000313" key="3">
    <source>
        <dbReference type="Proteomes" id="UP000243528"/>
    </source>
</evidence>
<dbReference type="SUPFAM" id="SSF56281">
    <property type="entry name" value="Metallo-hydrolase/oxidoreductase"/>
    <property type="match status" value="1"/>
</dbReference>
<dbReference type="InterPro" id="IPR050855">
    <property type="entry name" value="NDM-1-like"/>
</dbReference>
<name>A0A2P8E7L1_9ACTN</name>
<keyword evidence="3" id="KW-1185">Reference proteome</keyword>
<dbReference type="Gene3D" id="3.60.15.10">
    <property type="entry name" value="Ribonuclease Z/Hydroxyacylglutathione hydrolase-like"/>
    <property type="match status" value="1"/>
</dbReference>
<gene>
    <name evidence="2" type="ORF">CLV30_104326</name>
</gene>